<gene>
    <name evidence="4" type="ORF">M0811_01096</name>
</gene>
<evidence type="ECO:0000259" key="3">
    <source>
        <dbReference type="PROSITE" id="PS50156"/>
    </source>
</evidence>
<feature type="transmembrane region" description="Helical" evidence="2">
    <location>
        <begin position="803"/>
        <end position="830"/>
    </location>
</feature>
<dbReference type="OrthoDB" id="6510177at2759"/>
<evidence type="ECO:0000256" key="2">
    <source>
        <dbReference type="SAM" id="Phobius"/>
    </source>
</evidence>
<feature type="transmembrane region" description="Helical" evidence="2">
    <location>
        <begin position="329"/>
        <end position="346"/>
    </location>
</feature>
<evidence type="ECO:0000313" key="4">
    <source>
        <dbReference type="EMBL" id="KAJ5074465.1"/>
    </source>
</evidence>
<feature type="transmembrane region" description="Helical" evidence="2">
    <location>
        <begin position="267"/>
        <end position="284"/>
    </location>
</feature>
<dbReference type="InterPro" id="IPR053956">
    <property type="entry name" value="NPC1_MLD"/>
</dbReference>
<organism evidence="4 5">
    <name type="scientific">Anaeramoeba ignava</name>
    <name type="common">Anaerobic marine amoeba</name>
    <dbReference type="NCBI Taxonomy" id="1746090"/>
    <lineage>
        <taxon>Eukaryota</taxon>
        <taxon>Metamonada</taxon>
        <taxon>Anaeramoebidae</taxon>
        <taxon>Anaeramoeba</taxon>
    </lineage>
</organism>
<accession>A0A9Q0LNP5</accession>
<dbReference type="Proteomes" id="UP001149090">
    <property type="component" value="Unassembled WGS sequence"/>
</dbReference>
<feature type="transmembrane region" description="Helical" evidence="2">
    <location>
        <begin position="842"/>
        <end position="865"/>
    </location>
</feature>
<feature type="transmembrane region" description="Helical" evidence="2">
    <location>
        <begin position="768"/>
        <end position="791"/>
    </location>
</feature>
<dbReference type="InterPro" id="IPR000731">
    <property type="entry name" value="SSD"/>
</dbReference>
<dbReference type="Gene3D" id="1.20.1640.10">
    <property type="entry name" value="Multidrug efflux transporter AcrB transmembrane domain"/>
    <property type="match status" value="2"/>
</dbReference>
<dbReference type="GO" id="GO:0032934">
    <property type="term" value="F:sterol binding"/>
    <property type="evidence" value="ECO:0007669"/>
    <property type="project" value="TreeGrafter"/>
</dbReference>
<dbReference type="AlphaFoldDB" id="A0A9Q0LNP5"/>
<comment type="caution">
    <text evidence="4">The sequence shown here is derived from an EMBL/GenBank/DDBJ whole genome shotgun (WGS) entry which is preliminary data.</text>
</comment>
<evidence type="ECO:0000313" key="5">
    <source>
        <dbReference type="Proteomes" id="UP001149090"/>
    </source>
</evidence>
<evidence type="ECO:0000256" key="1">
    <source>
        <dbReference type="SAM" id="MobiDB-lite"/>
    </source>
</evidence>
<name>A0A9Q0LNP5_ANAIG</name>
<dbReference type="PANTHER" id="PTHR45727">
    <property type="entry name" value="NPC INTRACELLULAR CHOLESTEROL TRANSPORTER 1"/>
    <property type="match status" value="1"/>
</dbReference>
<feature type="transmembrane region" description="Helical" evidence="2">
    <location>
        <begin position="29"/>
        <end position="46"/>
    </location>
</feature>
<dbReference type="PANTHER" id="PTHR45727:SF2">
    <property type="entry name" value="NPC INTRACELLULAR CHOLESTEROL TRANSPORTER 1"/>
    <property type="match status" value="1"/>
</dbReference>
<proteinExistence type="predicted"/>
<dbReference type="EMBL" id="JAPDFW010000070">
    <property type="protein sequence ID" value="KAJ5074465.1"/>
    <property type="molecule type" value="Genomic_DNA"/>
</dbReference>
<dbReference type="SUPFAM" id="SSF82866">
    <property type="entry name" value="Multidrug efflux transporter AcrB transmembrane domain"/>
    <property type="match status" value="2"/>
</dbReference>
<keyword evidence="2" id="KW-0812">Transmembrane</keyword>
<dbReference type="InterPro" id="IPR053958">
    <property type="entry name" value="HMGCR/SNAP/NPC1-like_SSD"/>
</dbReference>
<feature type="domain" description="SSD" evidence="3">
    <location>
        <begin position="262"/>
        <end position="420"/>
    </location>
</feature>
<keyword evidence="5" id="KW-1185">Reference proteome</keyword>
<reference evidence="4" key="1">
    <citation type="submission" date="2022-10" db="EMBL/GenBank/DDBJ databases">
        <title>Novel sulphate-reducing endosymbionts in the free-living metamonad Anaeramoeba.</title>
        <authorList>
            <person name="Jerlstrom-Hultqvist J."/>
            <person name="Cepicka I."/>
            <person name="Gallot-Lavallee L."/>
            <person name="Salas-Leiva D."/>
            <person name="Curtis B.A."/>
            <person name="Zahonova K."/>
            <person name="Pipaliya S."/>
            <person name="Dacks J."/>
            <person name="Roger A.J."/>
        </authorList>
    </citation>
    <scope>NUCLEOTIDE SEQUENCE</scope>
    <source>
        <strain evidence="4">BMAN</strain>
    </source>
</reference>
<feature type="transmembrane region" description="Helical" evidence="2">
    <location>
        <begin position="291"/>
        <end position="317"/>
    </location>
</feature>
<sequence length="918" mass="103445">MGIKIGEKANRFFARFFLNHGKFCARHPYIVITICLVVVGALAPGFSKLNLIKNPEDLWVPPNCEAKNEQDEYFKTFGPDFRLEQLIILARDKGNDILQHDILNEALNLELELNNLTVEHNGRNYTISDFCYRPVAGHWCEVNSPLEFWQLNKTFLNSRTTQELHEDAAQFALSSIGAPVFIYTVLGGYSFSTSGEALNGAKAMFITFMLQNYKENQTVALKWENRFLEIAKYWEEHSSVIHVYRWAQRSIEDEIGRESEGDIPTVGISYGLMFLYVAFSLGGLHLVRGKILVGFSGVLIVLFALAMSFGLCCYAGVKVSLVISEVIPFLILAIGVDNLFIITNAFERTDKNLPVEERIGRALSHVGASITLASMSEFLAFILGTIASIPAITSFCIFAAVAVLADFLLQMTLFTSVLALDARRVRQNRADCIFCIKYKEKKDEKTTLIDQDTTEINVSKQKTKKGSAIQRFFKNYYGPFILHNVSRVVIVVVFVTLFILAAVSTAKKSTIGLAQQTSLPSDSYLIPFFDLQDEYLNAGAQVFFVLKNWNYWYVQPSDKTVETHSGQMMSPADYLATLTGNAPYMKKGIYQSWVDDFIRYLTCMSLNTGWPTPYPPEEYFVSNVTAWLAAPCTDACQEYCGSIHQTDILFNSDRTQITQSRFSSFHVPANTQKIFIESLRWARRATKTQDLIPSYPYALFYVYFEQYLYIDTVLLQNSFLALGAIFLTTLVLLMSFDLSIILVVVVCMVDTDLLGIMSQWSIDINAVSVVNIVVGIGLSVEFCVHVARSFLFATGTRKERAMFALWDMGSSVFSGITLTKFIGVVVLGFAHSQIFTIYYFRMYLSIVILGAFHGLMFLPVLLSYVGPNTMTKTSLPFGKLPTYQEIDDADDSHVEKQSQPQKNSDDDIDSENEKVILY</sequence>
<dbReference type="OMA" id="WWFDVES"/>
<dbReference type="GO" id="GO:0016020">
    <property type="term" value="C:membrane"/>
    <property type="evidence" value="ECO:0007669"/>
    <property type="project" value="TreeGrafter"/>
</dbReference>
<keyword evidence="2" id="KW-0472">Membrane</keyword>
<dbReference type="Pfam" id="PF12349">
    <property type="entry name" value="Sterol-sensing"/>
    <property type="match status" value="1"/>
</dbReference>
<feature type="region of interest" description="Disordered" evidence="1">
    <location>
        <begin position="890"/>
        <end position="918"/>
    </location>
</feature>
<feature type="transmembrane region" description="Helical" evidence="2">
    <location>
        <begin position="480"/>
        <end position="503"/>
    </location>
</feature>
<dbReference type="PROSITE" id="PS50156">
    <property type="entry name" value="SSD"/>
    <property type="match status" value="1"/>
</dbReference>
<protein>
    <submittedName>
        <fullName evidence="4">Npc intracellular cholesterol transporter 1</fullName>
    </submittedName>
</protein>
<keyword evidence="2" id="KW-1133">Transmembrane helix</keyword>
<dbReference type="GO" id="GO:0015918">
    <property type="term" value="P:sterol transport"/>
    <property type="evidence" value="ECO:0007669"/>
    <property type="project" value="TreeGrafter"/>
</dbReference>
<dbReference type="Pfam" id="PF22314">
    <property type="entry name" value="NPC1_MLD"/>
    <property type="match status" value="2"/>
</dbReference>